<dbReference type="AlphaFoldDB" id="A0A7X9LED4"/>
<protein>
    <submittedName>
        <fullName evidence="2">YlbF family regulator</fullName>
    </submittedName>
</protein>
<organism evidence="2 3">
    <name type="scientific">Streptococcus ratti</name>
    <dbReference type="NCBI Taxonomy" id="1341"/>
    <lineage>
        <taxon>Bacteria</taxon>
        <taxon>Bacillati</taxon>
        <taxon>Bacillota</taxon>
        <taxon>Bacilli</taxon>
        <taxon>Lactobacillales</taxon>
        <taxon>Streptococcaceae</taxon>
        <taxon>Streptococcus</taxon>
    </lineage>
</organism>
<dbReference type="PANTHER" id="PTHR38448:SF2">
    <property type="entry name" value="REGULATORY PROTEIN YLBF"/>
    <property type="match status" value="1"/>
</dbReference>
<sequence>MLKMDDQLLAIDDALDDVIAAFLDLDTVKAYQVAVKAVSADEELQKQINTFQHLKADYDRQQFFGKYRPEVAQLRKAVLRQKRQLDLNDKMIAMRRAEVDLQTVLAEVSQKIAAAVSPDIFVDTGLPLAPHKAPHKKGRGKNIKEG</sequence>
<dbReference type="RefSeq" id="WP_193522877.1">
    <property type="nucleotide sequence ID" value="NZ_JABASA010000002.1"/>
</dbReference>
<evidence type="ECO:0000313" key="3">
    <source>
        <dbReference type="Proteomes" id="UP000532121"/>
    </source>
</evidence>
<dbReference type="EMBL" id="JABASA010000002">
    <property type="protein sequence ID" value="NMD48305.1"/>
    <property type="molecule type" value="Genomic_DNA"/>
</dbReference>
<dbReference type="Proteomes" id="UP000532121">
    <property type="component" value="Unassembled WGS sequence"/>
</dbReference>
<dbReference type="Pfam" id="PF06133">
    <property type="entry name" value="Com_YlbF"/>
    <property type="match status" value="1"/>
</dbReference>
<dbReference type="InterPro" id="IPR023378">
    <property type="entry name" value="YheA/YmcA-like_dom_sf"/>
</dbReference>
<feature type="region of interest" description="Disordered" evidence="1">
    <location>
        <begin position="127"/>
        <end position="146"/>
    </location>
</feature>
<comment type="caution">
    <text evidence="2">The sequence shown here is derived from an EMBL/GenBank/DDBJ whole genome shotgun (WGS) entry which is preliminary data.</text>
</comment>
<feature type="compositionally biased region" description="Basic residues" evidence="1">
    <location>
        <begin position="132"/>
        <end position="146"/>
    </location>
</feature>
<dbReference type="InterPro" id="IPR052767">
    <property type="entry name" value="Bact_com_dev_regulator"/>
</dbReference>
<dbReference type="InterPro" id="IPR010368">
    <property type="entry name" value="Com_YlbF"/>
</dbReference>
<proteinExistence type="predicted"/>
<reference evidence="2 3" key="1">
    <citation type="submission" date="2020-04" db="EMBL/GenBank/DDBJ databases">
        <title>MicrobeNet Type strains.</title>
        <authorList>
            <person name="Nicholson A.C."/>
        </authorList>
    </citation>
    <scope>NUCLEOTIDE SEQUENCE [LARGE SCALE GENOMIC DNA]</scope>
    <source>
        <strain evidence="2 3">DSM 22768</strain>
    </source>
</reference>
<dbReference type="PANTHER" id="PTHR38448">
    <property type="entry name" value="REGULATORY PROTEIN YLBF-RELATED"/>
    <property type="match status" value="1"/>
</dbReference>
<gene>
    <name evidence="2" type="ORF">HHO37_01140</name>
</gene>
<dbReference type="SUPFAM" id="SSF158622">
    <property type="entry name" value="YheA/YmcA-like"/>
    <property type="match status" value="1"/>
</dbReference>
<evidence type="ECO:0000313" key="2">
    <source>
        <dbReference type="EMBL" id="NMD48305.1"/>
    </source>
</evidence>
<dbReference type="Gene3D" id="1.20.1500.10">
    <property type="entry name" value="YheA/YmcA-like"/>
    <property type="match status" value="1"/>
</dbReference>
<evidence type="ECO:0000256" key="1">
    <source>
        <dbReference type="SAM" id="MobiDB-lite"/>
    </source>
</evidence>
<accession>A0A7X9LED4</accession>
<name>A0A7X9LED4_STRRT</name>